<dbReference type="RefSeq" id="WP_012863058.1">
    <property type="nucleotide sequence ID" value="NC_013517.1"/>
</dbReference>
<proteinExistence type="inferred from homology"/>
<evidence type="ECO:0000256" key="2">
    <source>
        <dbReference type="ARBA" id="ARBA00022763"/>
    </source>
</evidence>
<gene>
    <name evidence="6" type="ordered locus">Sterm_3642</name>
</gene>
<dbReference type="InterPro" id="IPR036995">
    <property type="entry name" value="MPG_sf"/>
</dbReference>
<accession>D1ARJ0</accession>
<reference evidence="6 7" key="2">
    <citation type="journal article" date="2010" name="Stand. Genomic Sci.">
        <title>Complete genome sequence of Sebaldella termitidis type strain (NCTC 11300).</title>
        <authorList>
            <person name="Harmon-Smith M."/>
            <person name="Celia L."/>
            <person name="Chertkov O."/>
            <person name="Lapidus A."/>
            <person name="Copeland A."/>
            <person name="Glavina Del Rio T."/>
            <person name="Nolan M."/>
            <person name="Lucas S."/>
            <person name="Tice H."/>
            <person name="Cheng J.F."/>
            <person name="Han C."/>
            <person name="Detter J.C."/>
            <person name="Bruce D."/>
            <person name="Goodwin L."/>
            <person name="Pitluck S."/>
            <person name="Pati A."/>
            <person name="Liolios K."/>
            <person name="Ivanova N."/>
            <person name="Mavromatis K."/>
            <person name="Mikhailova N."/>
            <person name="Chen A."/>
            <person name="Palaniappan K."/>
            <person name="Land M."/>
            <person name="Hauser L."/>
            <person name="Chang Y.J."/>
            <person name="Jeffries C.D."/>
            <person name="Brettin T."/>
            <person name="Goker M."/>
            <person name="Beck B."/>
            <person name="Bristow J."/>
            <person name="Eisen J.A."/>
            <person name="Markowitz V."/>
            <person name="Hugenholtz P."/>
            <person name="Kyrpides N.C."/>
            <person name="Klenk H.P."/>
            <person name="Chen F."/>
        </authorList>
    </citation>
    <scope>NUCLEOTIDE SEQUENCE [LARGE SCALE GENOMIC DNA]</scope>
    <source>
        <strain evidence="7">ATCC 33386 / NCTC 11300</strain>
    </source>
</reference>
<dbReference type="NCBIfam" id="TIGR00567">
    <property type="entry name" value="3mg"/>
    <property type="match status" value="1"/>
</dbReference>
<dbReference type="PANTHER" id="PTHR10429">
    <property type="entry name" value="DNA-3-METHYLADENINE GLYCOSYLASE"/>
    <property type="match status" value="1"/>
</dbReference>
<evidence type="ECO:0000313" key="6">
    <source>
        <dbReference type="EMBL" id="ACZ10476.1"/>
    </source>
</evidence>
<dbReference type="eggNOG" id="COG2094">
    <property type="taxonomic scope" value="Bacteria"/>
</dbReference>
<dbReference type="KEGG" id="str:Sterm_3642"/>
<evidence type="ECO:0000313" key="7">
    <source>
        <dbReference type="Proteomes" id="UP000000845"/>
    </source>
</evidence>
<protein>
    <recommendedName>
        <fullName evidence="5">Putative 3-methyladenine DNA glycosylase</fullName>
        <ecNumber evidence="5">3.2.2.-</ecNumber>
    </recommendedName>
</protein>
<dbReference type="InterPro" id="IPR011034">
    <property type="entry name" value="Formyl_transferase-like_C_sf"/>
</dbReference>
<keyword evidence="7" id="KW-1185">Reference proteome</keyword>
<dbReference type="Proteomes" id="UP000000845">
    <property type="component" value="Chromosome"/>
</dbReference>
<dbReference type="Gene3D" id="3.10.300.10">
    <property type="entry name" value="Methylpurine-DNA glycosylase (MPG)"/>
    <property type="match status" value="1"/>
</dbReference>
<dbReference type="GO" id="GO:0003677">
    <property type="term" value="F:DNA binding"/>
    <property type="evidence" value="ECO:0007669"/>
    <property type="project" value="InterPro"/>
</dbReference>
<dbReference type="SUPFAM" id="SSF50486">
    <property type="entry name" value="FMT C-terminal domain-like"/>
    <property type="match status" value="1"/>
</dbReference>
<name>D1ARJ0_SEBTE</name>
<dbReference type="AlphaFoldDB" id="D1ARJ0"/>
<dbReference type="PANTHER" id="PTHR10429:SF0">
    <property type="entry name" value="DNA-3-METHYLADENINE GLYCOSYLASE"/>
    <property type="match status" value="1"/>
</dbReference>
<comment type="similarity">
    <text evidence="1 5">Belongs to the DNA glycosylase MPG family.</text>
</comment>
<dbReference type="HAMAP" id="MF_00527">
    <property type="entry name" value="3MGH"/>
    <property type="match status" value="1"/>
</dbReference>
<keyword evidence="3 5" id="KW-0378">Hydrolase</keyword>
<dbReference type="FunFam" id="3.10.300.10:FF:000001">
    <property type="entry name" value="Putative 3-methyladenine DNA glycosylase"/>
    <property type="match status" value="1"/>
</dbReference>
<reference evidence="7" key="1">
    <citation type="submission" date="2009-09" db="EMBL/GenBank/DDBJ databases">
        <title>The complete chromosome of Sebaldella termitidis ATCC 33386.</title>
        <authorList>
            <consortium name="US DOE Joint Genome Institute (JGI-PGF)"/>
            <person name="Lucas S."/>
            <person name="Copeland A."/>
            <person name="Lapidus A."/>
            <person name="Glavina del Rio T."/>
            <person name="Dalin E."/>
            <person name="Tice H."/>
            <person name="Bruce D."/>
            <person name="Goodwin L."/>
            <person name="Pitluck S."/>
            <person name="Kyrpides N."/>
            <person name="Mavromatis K."/>
            <person name="Ivanova N."/>
            <person name="Mikhailova N."/>
            <person name="Sims D."/>
            <person name="Meincke L."/>
            <person name="Brettin T."/>
            <person name="Detter J.C."/>
            <person name="Han C."/>
            <person name="Larimer F."/>
            <person name="Land M."/>
            <person name="Hauser L."/>
            <person name="Markowitz V."/>
            <person name="Cheng J.F."/>
            <person name="Hugenholtz P."/>
            <person name="Woyke T."/>
            <person name="Wu D."/>
            <person name="Eisen J.A."/>
        </authorList>
    </citation>
    <scope>NUCLEOTIDE SEQUENCE [LARGE SCALE GENOMIC DNA]</scope>
    <source>
        <strain evidence="7">ATCC 33386 / NCTC 11300</strain>
    </source>
</reference>
<dbReference type="CDD" id="cd00540">
    <property type="entry name" value="AAG"/>
    <property type="match status" value="1"/>
</dbReference>
<organism evidence="6 7">
    <name type="scientific">Sebaldella termitidis (strain ATCC 33386 / NCTC 11300)</name>
    <dbReference type="NCBI Taxonomy" id="526218"/>
    <lineage>
        <taxon>Bacteria</taxon>
        <taxon>Fusobacteriati</taxon>
        <taxon>Fusobacteriota</taxon>
        <taxon>Fusobacteriia</taxon>
        <taxon>Fusobacteriales</taxon>
        <taxon>Leptotrichiaceae</taxon>
        <taxon>Sebaldella</taxon>
    </lineage>
</organism>
<dbReference type="HOGENOM" id="CLU_060471_0_2_0"/>
<dbReference type="GO" id="GO:0003905">
    <property type="term" value="F:alkylbase DNA N-glycosylase activity"/>
    <property type="evidence" value="ECO:0007669"/>
    <property type="project" value="InterPro"/>
</dbReference>
<dbReference type="GO" id="GO:0006284">
    <property type="term" value="P:base-excision repair"/>
    <property type="evidence" value="ECO:0007669"/>
    <property type="project" value="InterPro"/>
</dbReference>
<evidence type="ECO:0000256" key="3">
    <source>
        <dbReference type="ARBA" id="ARBA00022801"/>
    </source>
</evidence>
<dbReference type="Pfam" id="PF02245">
    <property type="entry name" value="Pur_DNA_glyco"/>
    <property type="match status" value="1"/>
</dbReference>
<dbReference type="EC" id="3.2.2.-" evidence="5"/>
<sequence length="197" mass="22931">MRFDREYFLRDALEVGPEILGHYLIRKINDRTVKTMITEVEAYVGPEDKGAHTYKNKRTARTEPMFSEGGHAYVYLIYGMYNCINIVCQRKGKPEALLLRAVEPLNEFDLLFDNRSPVKNIHNLSNGPGKLCSALGIDRTFSGYDLISGKELYLEKNENRKDIEVVCSKRIGIDYAEEYKDKLWRFYIKNNKFISKK</sequence>
<dbReference type="InterPro" id="IPR003180">
    <property type="entry name" value="MPG"/>
</dbReference>
<evidence type="ECO:0000256" key="5">
    <source>
        <dbReference type="HAMAP-Rule" id="MF_00527"/>
    </source>
</evidence>
<keyword evidence="6" id="KW-0326">Glycosidase</keyword>
<keyword evidence="4 5" id="KW-0234">DNA repair</keyword>
<keyword evidence="2 5" id="KW-0227">DNA damage</keyword>
<evidence type="ECO:0000256" key="1">
    <source>
        <dbReference type="ARBA" id="ARBA00009232"/>
    </source>
</evidence>
<dbReference type="STRING" id="526218.Sterm_3642"/>
<evidence type="ECO:0000256" key="4">
    <source>
        <dbReference type="ARBA" id="ARBA00023204"/>
    </source>
</evidence>
<dbReference type="EMBL" id="CP001739">
    <property type="protein sequence ID" value="ACZ10476.1"/>
    <property type="molecule type" value="Genomic_DNA"/>
</dbReference>